<organism evidence="1 2">
    <name type="scientific">Temnothorax longispinosus</name>
    <dbReference type="NCBI Taxonomy" id="300112"/>
    <lineage>
        <taxon>Eukaryota</taxon>
        <taxon>Metazoa</taxon>
        <taxon>Ecdysozoa</taxon>
        <taxon>Arthropoda</taxon>
        <taxon>Hexapoda</taxon>
        <taxon>Insecta</taxon>
        <taxon>Pterygota</taxon>
        <taxon>Neoptera</taxon>
        <taxon>Endopterygota</taxon>
        <taxon>Hymenoptera</taxon>
        <taxon>Apocrita</taxon>
        <taxon>Aculeata</taxon>
        <taxon>Formicoidea</taxon>
        <taxon>Formicidae</taxon>
        <taxon>Myrmicinae</taxon>
        <taxon>Temnothorax</taxon>
    </lineage>
</organism>
<evidence type="ECO:0000313" key="1">
    <source>
        <dbReference type="EMBL" id="TGZ51841.1"/>
    </source>
</evidence>
<gene>
    <name evidence="1" type="ORF">DBV15_08740</name>
</gene>
<comment type="caution">
    <text evidence="1">The sequence shown here is derived from an EMBL/GenBank/DDBJ whole genome shotgun (WGS) entry which is preliminary data.</text>
</comment>
<accession>A0A4S2KPS4</accession>
<dbReference type="AlphaFoldDB" id="A0A4S2KPS4"/>
<name>A0A4S2KPS4_9HYME</name>
<evidence type="ECO:0000313" key="2">
    <source>
        <dbReference type="Proteomes" id="UP000310200"/>
    </source>
</evidence>
<keyword evidence="2" id="KW-1185">Reference proteome</keyword>
<dbReference type="EMBL" id="QBLH01001448">
    <property type="protein sequence ID" value="TGZ51841.1"/>
    <property type="molecule type" value="Genomic_DNA"/>
</dbReference>
<proteinExistence type="predicted"/>
<sequence>MRRARYSNRVIMQSAPMDTVDDRSRTPESCNFIGRRRGTSVWLSLRADAATWPSTDSEGTRTGCKGLALIALKLDEVGHCTSRLGRLDNDTTVYVPLTQQHNHHRVIADVRRDAITRVLQWRKSAEVRRARRTVR</sequence>
<protein>
    <submittedName>
        <fullName evidence="1">Uncharacterized protein</fullName>
    </submittedName>
</protein>
<dbReference type="Proteomes" id="UP000310200">
    <property type="component" value="Unassembled WGS sequence"/>
</dbReference>
<reference evidence="1 2" key="1">
    <citation type="journal article" date="2019" name="Philos. Trans. R. Soc. Lond., B, Biol. Sci.">
        <title>Ant behaviour and brain gene expression of defending hosts depend on the ecological success of the intruding social parasite.</title>
        <authorList>
            <person name="Kaur R."/>
            <person name="Stoldt M."/>
            <person name="Jongepier E."/>
            <person name="Feldmeyer B."/>
            <person name="Menzel F."/>
            <person name="Bornberg-Bauer E."/>
            <person name="Foitzik S."/>
        </authorList>
    </citation>
    <scope>NUCLEOTIDE SEQUENCE [LARGE SCALE GENOMIC DNA]</scope>
    <source>
        <tissue evidence="1">Whole body</tissue>
    </source>
</reference>